<dbReference type="GO" id="GO:0048367">
    <property type="term" value="P:shoot system development"/>
    <property type="evidence" value="ECO:0007669"/>
    <property type="project" value="InterPro"/>
</dbReference>
<comment type="caution">
    <text evidence="1">The sequence shown here is derived from an EMBL/GenBank/DDBJ whole genome shotgun (WGS) entry which is preliminary data.</text>
</comment>
<dbReference type="GO" id="GO:0048364">
    <property type="term" value="P:root development"/>
    <property type="evidence" value="ECO:0007669"/>
    <property type="project" value="InterPro"/>
</dbReference>
<dbReference type="PANTHER" id="PTHR31509">
    <property type="entry name" value="BPS1-LIKE PROTEIN"/>
    <property type="match status" value="1"/>
</dbReference>
<protein>
    <submittedName>
        <fullName evidence="1">Uncharacterized protein</fullName>
    </submittedName>
</protein>
<evidence type="ECO:0000313" key="2">
    <source>
        <dbReference type="Proteomes" id="UP001454036"/>
    </source>
</evidence>
<dbReference type="EMBL" id="BAABME010002358">
    <property type="protein sequence ID" value="GAA0154273.1"/>
    <property type="molecule type" value="Genomic_DNA"/>
</dbReference>
<name>A0AAV3PT99_LITER</name>
<accession>A0AAV3PT99</accession>
<dbReference type="Pfam" id="PF03087">
    <property type="entry name" value="BPS1"/>
    <property type="match status" value="1"/>
</dbReference>
<dbReference type="InterPro" id="IPR004320">
    <property type="entry name" value="BPS1_pln"/>
</dbReference>
<keyword evidence="2" id="KW-1185">Reference proteome</keyword>
<gene>
    <name evidence="1" type="ORF">LIER_12305</name>
</gene>
<reference evidence="1 2" key="1">
    <citation type="submission" date="2024-01" db="EMBL/GenBank/DDBJ databases">
        <title>The complete chloroplast genome sequence of Lithospermum erythrorhizon: insights into the phylogenetic relationship among Boraginaceae species and the maternal lineages of purple gromwells.</title>
        <authorList>
            <person name="Okada T."/>
            <person name="Watanabe K."/>
        </authorList>
    </citation>
    <scope>NUCLEOTIDE SEQUENCE [LARGE SCALE GENOMIC DNA]</scope>
</reference>
<organism evidence="1 2">
    <name type="scientific">Lithospermum erythrorhizon</name>
    <name type="common">Purple gromwell</name>
    <name type="synonym">Lithospermum officinale var. erythrorhizon</name>
    <dbReference type="NCBI Taxonomy" id="34254"/>
    <lineage>
        <taxon>Eukaryota</taxon>
        <taxon>Viridiplantae</taxon>
        <taxon>Streptophyta</taxon>
        <taxon>Embryophyta</taxon>
        <taxon>Tracheophyta</taxon>
        <taxon>Spermatophyta</taxon>
        <taxon>Magnoliopsida</taxon>
        <taxon>eudicotyledons</taxon>
        <taxon>Gunneridae</taxon>
        <taxon>Pentapetalae</taxon>
        <taxon>asterids</taxon>
        <taxon>lamiids</taxon>
        <taxon>Boraginales</taxon>
        <taxon>Boraginaceae</taxon>
        <taxon>Boraginoideae</taxon>
        <taxon>Lithospermeae</taxon>
        <taxon>Lithospermum</taxon>
    </lineage>
</organism>
<proteinExistence type="predicted"/>
<evidence type="ECO:0000313" key="1">
    <source>
        <dbReference type="EMBL" id="GAA0154273.1"/>
    </source>
</evidence>
<sequence>MSRSQDPQRPLFPFGNPIRMILPKTSNLSPRLLAILNSFEETMSERLKTLRPKDSENILSLSWMISALKSLSAIHNDVKSLITSLELAVSDWNEKWIDVYLDNSVKLLDVCIAFSSEISRLSQGHLFLKCSLHNLDCATPQQFTKARSSLDGWKQHVSSKNPRLQKCFGILDDLINTLDLPKIKNSSKGKVLMHAMYGVRVVTVFICGVIAAAFSCSAEKLSDLKAPETCLWAEAFTNLQVFGHGQIRNVLSTGKVTAINECYLVDASVMKLCRLTQHGDDTEAMRSSITDLREGVDRLSQRLDLLAKEVDVFFQILLTGRNALLGNIRIGSDFSNSMQKNNYAEGPTVR</sequence>
<dbReference type="Proteomes" id="UP001454036">
    <property type="component" value="Unassembled WGS sequence"/>
</dbReference>
<dbReference type="AlphaFoldDB" id="A0AAV3PT99"/>